<feature type="signal peptide" evidence="5">
    <location>
        <begin position="1"/>
        <end position="18"/>
    </location>
</feature>
<dbReference type="PATRIC" id="fig|1279009.4.peg.2984"/>
<dbReference type="PROSITE" id="PS51352">
    <property type="entry name" value="THIOREDOXIN_2"/>
    <property type="match status" value="1"/>
</dbReference>
<dbReference type="CDD" id="cd02966">
    <property type="entry name" value="TlpA_like_family"/>
    <property type="match status" value="1"/>
</dbReference>
<keyword evidence="4" id="KW-0676">Redox-active center</keyword>
<dbReference type="GO" id="GO:0016491">
    <property type="term" value="F:oxidoreductase activity"/>
    <property type="evidence" value="ECO:0007669"/>
    <property type="project" value="InterPro"/>
</dbReference>
<evidence type="ECO:0000256" key="5">
    <source>
        <dbReference type="SAM" id="SignalP"/>
    </source>
</evidence>
<name>M7NJF3_9BACT</name>
<dbReference type="SUPFAM" id="SSF52833">
    <property type="entry name" value="Thioredoxin-like"/>
    <property type="match status" value="1"/>
</dbReference>
<keyword evidence="2" id="KW-0201">Cytochrome c-type biogenesis</keyword>
<keyword evidence="5" id="KW-0732">Signal</keyword>
<evidence type="ECO:0000256" key="2">
    <source>
        <dbReference type="ARBA" id="ARBA00022748"/>
    </source>
</evidence>
<dbReference type="PANTHER" id="PTHR42852:SF6">
    <property type="entry name" value="THIOL:DISULFIDE INTERCHANGE PROTEIN DSBE"/>
    <property type="match status" value="1"/>
</dbReference>
<dbReference type="InterPro" id="IPR036249">
    <property type="entry name" value="Thioredoxin-like_sf"/>
</dbReference>
<feature type="domain" description="Thioredoxin" evidence="6">
    <location>
        <begin position="326"/>
        <end position="467"/>
    </location>
</feature>
<keyword evidence="8" id="KW-1185">Reference proteome</keyword>
<dbReference type="InterPro" id="IPR013766">
    <property type="entry name" value="Thioredoxin_domain"/>
</dbReference>
<proteinExistence type="predicted"/>
<comment type="subcellular location">
    <subcellularLocation>
        <location evidence="1">Cell envelope</location>
    </subcellularLocation>
</comment>
<dbReference type="GO" id="GO:0030313">
    <property type="term" value="C:cell envelope"/>
    <property type="evidence" value="ECO:0007669"/>
    <property type="project" value="UniProtKB-SubCell"/>
</dbReference>
<evidence type="ECO:0000256" key="4">
    <source>
        <dbReference type="ARBA" id="ARBA00023284"/>
    </source>
</evidence>
<dbReference type="InterPro" id="IPR013740">
    <property type="entry name" value="Redoxin"/>
</dbReference>
<evidence type="ECO:0000259" key="6">
    <source>
        <dbReference type="PROSITE" id="PS51352"/>
    </source>
</evidence>
<comment type="caution">
    <text evidence="7">The sequence shown here is derived from an EMBL/GenBank/DDBJ whole genome shotgun (WGS) entry which is preliminary data.</text>
</comment>
<dbReference type="Gene3D" id="3.40.30.10">
    <property type="entry name" value="Glutaredoxin"/>
    <property type="match status" value="1"/>
</dbReference>
<evidence type="ECO:0000313" key="7">
    <source>
        <dbReference type="EMBL" id="EMR01920.1"/>
    </source>
</evidence>
<dbReference type="PANTHER" id="PTHR42852">
    <property type="entry name" value="THIOL:DISULFIDE INTERCHANGE PROTEIN DSBE"/>
    <property type="match status" value="1"/>
</dbReference>
<dbReference type="InterPro" id="IPR050553">
    <property type="entry name" value="Thioredoxin_ResA/DsbE_sf"/>
</dbReference>
<sequence length="474" mass="53565">MKKLLVFLLLFSTTSLLAAPISISGHIRNPRTQVIQLKLITQYLAYDPILLKDTLDAAGRFSFMFEADQPMEALISYYKGWDRLYLSPGDTLKLEYDTETGFTCPLYSGSGAAENAFLYAFDDGYDTYGTFKIEEKMQELEADSFLQYVEEKRARQLAFLEEFHQKTPLSEAFRQFFQNDLLYTDAEYLLQYITNRTEATGQPYSPPPAYTAFLHSLSIQNEEALAIGFGYYIFITTYGKWKATTEAGIQEETPGAASYPKQNFQYLKKLYTGKTLEMALADLLVEALRKSDAEALQLEIDEFRTMSTTPAYSAAVEKELNKALLLSPGKLAPDFTLTSLEGKPVSLSHFRGKVVYIDFWASWCGPCLKEAPYAKKLMEQFADKDVVFLNISLDANENAWRSMIHKKEMKGVHVLAGGLRTEVPDLYNVMALPDYWLIGRDGTIISKNPNRPSSEQKLVEELEAALASTGMQKP</sequence>
<evidence type="ECO:0000313" key="8">
    <source>
        <dbReference type="Proteomes" id="UP000011910"/>
    </source>
</evidence>
<dbReference type="STRING" id="1279009.ADICEAN_02943"/>
<organism evidence="7 8">
    <name type="scientific">Cesiribacter andamanensis AMV16</name>
    <dbReference type="NCBI Taxonomy" id="1279009"/>
    <lineage>
        <taxon>Bacteria</taxon>
        <taxon>Pseudomonadati</taxon>
        <taxon>Bacteroidota</taxon>
        <taxon>Cytophagia</taxon>
        <taxon>Cytophagales</taxon>
        <taxon>Cesiribacteraceae</taxon>
        <taxon>Cesiribacter</taxon>
    </lineage>
</organism>
<gene>
    <name evidence="7" type="primary">resA_3</name>
    <name evidence="7" type="ORF">ADICEAN_02943</name>
</gene>
<accession>M7NJF3</accession>
<dbReference type="AlphaFoldDB" id="M7NJF3"/>
<dbReference type="Pfam" id="PF08534">
    <property type="entry name" value="Redoxin"/>
    <property type="match status" value="1"/>
</dbReference>
<dbReference type="eggNOG" id="COG0526">
    <property type="taxonomic scope" value="Bacteria"/>
</dbReference>
<evidence type="ECO:0000256" key="1">
    <source>
        <dbReference type="ARBA" id="ARBA00004196"/>
    </source>
</evidence>
<dbReference type="Proteomes" id="UP000011910">
    <property type="component" value="Unassembled WGS sequence"/>
</dbReference>
<dbReference type="GO" id="GO:0017004">
    <property type="term" value="P:cytochrome complex assembly"/>
    <property type="evidence" value="ECO:0007669"/>
    <property type="project" value="UniProtKB-KW"/>
</dbReference>
<evidence type="ECO:0000256" key="3">
    <source>
        <dbReference type="ARBA" id="ARBA00023157"/>
    </source>
</evidence>
<keyword evidence="3" id="KW-1015">Disulfide bond</keyword>
<reference evidence="7 8" key="1">
    <citation type="journal article" date="2013" name="Genome Announc.">
        <title>Draft Genome Sequence of Cesiribacter andamanensis Strain AMV16T, Isolated from a Soil Sample from a Mud Volcano in the Andaman Islands, India.</title>
        <authorList>
            <person name="Shivaji S."/>
            <person name="Ara S."/>
            <person name="Begum Z."/>
            <person name="Srinivas T.N."/>
            <person name="Singh A."/>
            <person name="Kumar Pinnaka A."/>
        </authorList>
    </citation>
    <scope>NUCLEOTIDE SEQUENCE [LARGE SCALE GENOMIC DNA]</scope>
    <source>
        <strain evidence="7 8">AMV16</strain>
    </source>
</reference>
<dbReference type="EMBL" id="AODQ01000082">
    <property type="protein sequence ID" value="EMR01920.1"/>
    <property type="molecule type" value="Genomic_DNA"/>
</dbReference>
<protein>
    <submittedName>
        <fullName evidence="7">Thiol-disulfide oxidoreductase resA</fullName>
    </submittedName>
</protein>
<dbReference type="RefSeq" id="WP_009196330.1">
    <property type="nucleotide sequence ID" value="NZ_AODQ01000082.1"/>
</dbReference>
<feature type="chain" id="PRO_5004082126" evidence="5">
    <location>
        <begin position="19"/>
        <end position="474"/>
    </location>
</feature>